<feature type="domain" description="DUF1648" evidence="2">
    <location>
        <begin position="15"/>
        <end position="62"/>
    </location>
</feature>
<dbReference type="EMBL" id="NVOR01000073">
    <property type="protein sequence ID" value="PED81208.1"/>
    <property type="molecule type" value="Genomic_DNA"/>
</dbReference>
<accession>A0AA91V9Q6</accession>
<sequence>MMKKKMDVTCIISSLVCLVPMILSIALYSDLPEQMPIHWSATGAADHYVSKNIVVFGMPLLMFVTNVIVHFTINYSQKNIPKAEQVLKKWSIPALSLIIIPICLFISK</sequence>
<dbReference type="Proteomes" id="UP000221020">
    <property type="component" value="Unassembled WGS sequence"/>
</dbReference>
<comment type="caution">
    <text evidence="3">The sequence shown here is derived from an EMBL/GenBank/DDBJ whole genome shotgun (WGS) entry which is preliminary data.</text>
</comment>
<keyword evidence="1" id="KW-0472">Membrane</keyword>
<name>A0AA91V9Q6_9BACI</name>
<dbReference type="InterPro" id="IPR012867">
    <property type="entry name" value="DUF1648"/>
</dbReference>
<organism evidence="3 4">
    <name type="scientific">Bacillus pseudomycoides</name>
    <dbReference type="NCBI Taxonomy" id="64104"/>
    <lineage>
        <taxon>Bacteria</taxon>
        <taxon>Bacillati</taxon>
        <taxon>Bacillota</taxon>
        <taxon>Bacilli</taxon>
        <taxon>Bacillales</taxon>
        <taxon>Bacillaceae</taxon>
        <taxon>Bacillus</taxon>
        <taxon>Bacillus cereus group</taxon>
    </lineage>
</organism>
<dbReference type="PANTHER" id="PTHR37810:SF5">
    <property type="entry name" value="IMMUNITY PROTEIN SDPI"/>
    <property type="match status" value="1"/>
</dbReference>
<keyword evidence="1" id="KW-0812">Transmembrane</keyword>
<dbReference type="AlphaFoldDB" id="A0AA91V9Q6"/>
<dbReference type="Pfam" id="PF07853">
    <property type="entry name" value="DUF1648"/>
    <property type="match status" value="1"/>
</dbReference>
<feature type="transmembrane region" description="Helical" evidence="1">
    <location>
        <begin position="48"/>
        <end position="69"/>
    </location>
</feature>
<proteinExistence type="predicted"/>
<feature type="transmembrane region" description="Helical" evidence="1">
    <location>
        <begin position="90"/>
        <end position="107"/>
    </location>
</feature>
<dbReference type="PANTHER" id="PTHR37810">
    <property type="entry name" value="IMMUNITY PROTEIN SDPI"/>
    <property type="match status" value="1"/>
</dbReference>
<keyword evidence="1" id="KW-1133">Transmembrane helix</keyword>
<protein>
    <recommendedName>
        <fullName evidence="2">DUF1648 domain-containing protein</fullName>
    </recommendedName>
</protein>
<dbReference type="GO" id="GO:0009636">
    <property type="term" value="P:response to toxic substance"/>
    <property type="evidence" value="ECO:0007669"/>
    <property type="project" value="TreeGrafter"/>
</dbReference>
<evidence type="ECO:0000256" key="1">
    <source>
        <dbReference type="SAM" id="Phobius"/>
    </source>
</evidence>
<evidence type="ECO:0000259" key="2">
    <source>
        <dbReference type="Pfam" id="PF07853"/>
    </source>
</evidence>
<evidence type="ECO:0000313" key="3">
    <source>
        <dbReference type="EMBL" id="PED81208.1"/>
    </source>
</evidence>
<evidence type="ECO:0000313" key="4">
    <source>
        <dbReference type="Proteomes" id="UP000221020"/>
    </source>
</evidence>
<gene>
    <name evidence="3" type="ORF">CON65_18475</name>
</gene>
<reference evidence="3 4" key="1">
    <citation type="submission" date="2017-09" db="EMBL/GenBank/DDBJ databases">
        <title>Large-scale bioinformatics analysis of Bacillus genomes uncovers conserved roles of natural products in bacterial physiology.</title>
        <authorList>
            <consortium name="Agbiome Team Llc"/>
            <person name="Bleich R.M."/>
            <person name="Grubbs K.J."/>
            <person name="Santa Maria K.C."/>
            <person name="Allen S.E."/>
            <person name="Farag S."/>
            <person name="Shank E.A."/>
            <person name="Bowers A."/>
        </authorList>
    </citation>
    <scope>NUCLEOTIDE SEQUENCE [LARGE SCALE GENOMIC DNA]</scope>
    <source>
        <strain evidence="3 4">AFS092012</strain>
    </source>
</reference>